<evidence type="ECO:0000256" key="2">
    <source>
        <dbReference type="ARBA" id="ARBA00022481"/>
    </source>
</evidence>
<gene>
    <name evidence="9" type="ORF">B0G62_105218</name>
</gene>
<dbReference type="Pfam" id="PF00015">
    <property type="entry name" value="MCPsignal"/>
    <property type="match status" value="1"/>
</dbReference>
<dbReference type="SMART" id="SM00304">
    <property type="entry name" value="HAMP"/>
    <property type="match status" value="1"/>
</dbReference>
<keyword evidence="4" id="KW-0807">Transducer</keyword>
<dbReference type="RefSeq" id="WP_279629752.1">
    <property type="nucleotide sequence ID" value="NZ_PQGA01000005.1"/>
</dbReference>
<comment type="caution">
    <text evidence="9">The sequence shown here is derived from an EMBL/GenBank/DDBJ whole genome shotgun (WGS) entry which is preliminary data.</text>
</comment>
<dbReference type="InterPro" id="IPR051310">
    <property type="entry name" value="MCP_chemotaxis"/>
</dbReference>
<proteinExistence type="inferred from homology"/>
<dbReference type="PROSITE" id="PS50885">
    <property type="entry name" value="HAMP"/>
    <property type="match status" value="1"/>
</dbReference>
<dbReference type="GO" id="GO:0007165">
    <property type="term" value="P:signal transduction"/>
    <property type="evidence" value="ECO:0007669"/>
    <property type="project" value="UniProtKB-KW"/>
</dbReference>
<dbReference type="SMART" id="SM00283">
    <property type="entry name" value="MA"/>
    <property type="match status" value="1"/>
</dbReference>
<evidence type="ECO:0000256" key="1">
    <source>
        <dbReference type="ARBA" id="ARBA00004370"/>
    </source>
</evidence>
<evidence type="ECO:0000259" key="8">
    <source>
        <dbReference type="PROSITE" id="PS50885"/>
    </source>
</evidence>
<keyword evidence="5" id="KW-0175">Coiled coil</keyword>
<keyword evidence="6" id="KW-1133">Transmembrane helix</keyword>
<keyword evidence="6" id="KW-0812">Transmembrane</keyword>
<keyword evidence="2" id="KW-0488">Methylation</keyword>
<dbReference type="FunFam" id="1.10.287.950:FF:000001">
    <property type="entry name" value="Methyl-accepting chemotaxis sensory transducer"/>
    <property type="match status" value="1"/>
</dbReference>
<keyword evidence="10" id="KW-1185">Reference proteome</keyword>
<protein>
    <submittedName>
        <fullName evidence="9">Methyl-accepting chemotaxis protein</fullName>
    </submittedName>
</protein>
<accession>A0A2S4MBW6</accession>
<organism evidence="9 10">
    <name type="scientific">Paraburkholderia eburnea</name>
    <dbReference type="NCBI Taxonomy" id="1189126"/>
    <lineage>
        <taxon>Bacteria</taxon>
        <taxon>Pseudomonadati</taxon>
        <taxon>Pseudomonadota</taxon>
        <taxon>Betaproteobacteria</taxon>
        <taxon>Burkholderiales</taxon>
        <taxon>Burkholderiaceae</taxon>
        <taxon>Paraburkholderia</taxon>
    </lineage>
</organism>
<keyword evidence="6" id="KW-0472">Membrane</keyword>
<dbReference type="GO" id="GO:0006935">
    <property type="term" value="P:chemotaxis"/>
    <property type="evidence" value="ECO:0007669"/>
    <property type="project" value="InterPro"/>
</dbReference>
<dbReference type="Pfam" id="PF00672">
    <property type="entry name" value="HAMP"/>
    <property type="match status" value="1"/>
</dbReference>
<dbReference type="InterPro" id="IPR003660">
    <property type="entry name" value="HAMP_dom"/>
</dbReference>
<comment type="similarity">
    <text evidence="3">Belongs to the methyl-accepting chemotaxis (MCP) protein family.</text>
</comment>
<evidence type="ECO:0000256" key="3">
    <source>
        <dbReference type="ARBA" id="ARBA00029447"/>
    </source>
</evidence>
<dbReference type="PRINTS" id="PR00260">
    <property type="entry name" value="CHEMTRNSDUCR"/>
</dbReference>
<evidence type="ECO:0000256" key="6">
    <source>
        <dbReference type="SAM" id="Phobius"/>
    </source>
</evidence>
<feature type="domain" description="Methyl-accepting transducer" evidence="7">
    <location>
        <begin position="244"/>
        <end position="473"/>
    </location>
</feature>
<dbReference type="GO" id="GO:0005886">
    <property type="term" value="C:plasma membrane"/>
    <property type="evidence" value="ECO:0007669"/>
    <property type="project" value="TreeGrafter"/>
</dbReference>
<feature type="domain" description="HAMP" evidence="8">
    <location>
        <begin position="186"/>
        <end position="239"/>
    </location>
</feature>
<dbReference type="Gene3D" id="1.10.287.950">
    <property type="entry name" value="Methyl-accepting chemotaxis protein"/>
    <property type="match status" value="1"/>
</dbReference>
<reference evidence="9 10" key="1">
    <citation type="submission" date="2018-01" db="EMBL/GenBank/DDBJ databases">
        <title>Genomic Encyclopedia of Type Strains, Phase III (KMG-III): the genomes of soil and plant-associated and newly described type strains.</title>
        <authorList>
            <person name="Whitman W."/>
        </authorList>
    </citation>
    <scope>NUCLEOTIDE SEQUENCE [LARGE SCALE GENOMIC DNA]</scope>
    <source>
        <strain evidence="9 10">JCM 18070</strain>
    </source>
</reference>
<dbReference type="GO" id="GO:0004888">
    <property type="term" value="F:transmembrane signaling receptor activity"/>
    <property type="evidence" value="ECO:0007669"/>
    <property type="project" value="InterPro"/>
</dbReference>
<evidence type="ECO:0000256" key="4">
    <source>
        <dbReference type="PROSITE-ProRule" id="PRU00284"/>
    </source>
</evidence>
<evidence type="ECO:0000259" key="7">
    <source>
        <dbReference type="PROSITE" id="PS50111"/>
    </source>
</evidence>
<dbReference type="PANTHER" id="PTHR43531">
    <property type="entry name" value="PROTEIN ICFG"/>
    <property type="match status" value="1"/>
</dbReference>
<dbReference type="PROSITE" id="PS50111">
    <property type="entry name" value="CHEMOTAXIS_TRANSDUC_2"/>
    <property type="match status" value="1"/>
</dbReference>
<dbReference type="InterPro" id="IPR004090">
    <property type="entry name" value="Chemotax_Me-accpt_rcpt"/>
</dbReference>
<sequence length="549" mass="58204">MVITLAAMGCILAVVVTGIHSLLEVQQTSHRQELQVRGVTEIKASAFSTIQLDPASDDTKRIFDNADANIAKWSAIVNQSLRSADRQDALRSIMANWTDYDKQSRQLLDLAAHDPKTATDQVSALYRSGFLPLQARLESFVGVSERGAQEAEAEAARESDSVFDICVSVMVAGMVLVVGWILMLSRSIQRALTTMQSTLEQASTTLDLSKRVVTESKDEIGLAAAAFNHLMARIAEAMHEARSSADAVAVASGEIAAGNIDLSSRTEQQAASLQETASSMEQLTGTVHHNAENAREASSVAVAAAETAGRGNEAVAKVVRTMTEIDDSSSKIAEIIGIIEGIAFQTNILALNAAVEAARAGEQGRGFAVVAGEVRALAQRSSAASKEIKELIHTSVARVGAGRQLVGEAGATMEEVIAAVGRVSHIIGEIAAASGEQSRGIEQVGLAITQMDEVTQRNAALVEEAAAASQSLDDQAARLKRAVGAFRIAQMQGEIPSGADSVAIRRIETAPRARPVIAALSSPGRRREPARVALLSSQKVHQKEEWETF</sequence>
<name>A0A2S4MBW6_9BURK</name>
<dbReference type="CDD" id="cd06225">
    <property type="entry name" value="HAMP"/>
    <property type="match status" value="1"/>
</dbReference>
<dbReference type="EMBL" id="PQGA01000005">
    <property type="protein sequence ID" value="POR52250.1"/>
    <property type="molecule type" value="Genomic_DNA"/>
</dbReference>
<feature type="coiled-coil region" evidence="5">
    <location>
        <begin position="451"/>
        <end position="482"/>
    </location>
</feature>
<evidence type="ECO:0000256" key="5">
    <source>
        <dbReference type="SAM" id="Coils"/>
    </source>
</evidence>
<dbReference type="AlphaFoldDB" id="A0A2S4MBW6"/>
<dbReference type="Proteomes" id="UP000237381">
    <property type="component" value="Unassembled WGS sequence"/>
</dbReference>
<feature type="transmembrane region" description="Helical" evidence="6">
    <location>
        <begin position="162"/>
        <end position="185"/>
    </location>
</feature>
<dbReference type="PANTHER" id="PTHR43531:SF14">
    <property type="entry name" value="METHYL-ACCEPTING CHEMOTAXIS PROTEIN I-RELATED"/>
    <property type="match status" value="1"/>
</dbReference>
<comment type="subcellular location">
    <subcellularLocation>
        <location evidence="1">Membrane</location>
    </subcellularLocation>
</comment>
<dbReference type="SUPFAM" id="SSF58104">
    <property type="entry name" value="Methyl-accepting chemotaxis protein (MCP) signaling domain"/>
    <property type="match status" value="1"/>
</dbReference>
<evidence type="ECO:0000313" key="10">
    <source>
        <dbReference type="Proteomes" id="UP000237381"/>
    </source>
</evidence>
<dbReference type="InterPro" id="IPR004089">
    <property type="entry name" value="MCPsignal_dom"/>
</dbReference>
<evidence type="ECO:0000313" key="9">
    <source>
        <dbReference type="EMBL" id="POR52250.1"/>
    </source>
</evidence>